<evidence type="ECO:0000313" key="1">
    <source>
        <dbReference type="EMBL" id="CAG8974432.1"/>
    </source>
</evidence>
<name>A0A9N9Q4G7_9HELO</name>
<comment type="caution">
    <text evidence="1">The sequence shown here is derived from an EMBL/GenBank/DDBJ whole genome shotgun (WGS) entry which is preliminary data.</text>
</comment>
<dbReference type="OrthoDB" id="3692311at2759"/>
<dbReference type="EMBL" id="CAJVRM010000104">
    <property type="protein sequence ID" value="CAG8974432.1"/>
    <property type="molecule type" value="Genomic_DNA"/>
</dbReference>
<evidence type="ECO:0000313" key="2">
    <source>
        <dbReference type="Proteomes" id="UP000701801"/>
    </source>
</evidence>
<proteinExistence type="predicted"/>
<protein>
    <submittedName>
        <fullName evidence="1">Uncharacterized protein</fullName>
    </submittedName>
</protein>
<dbReference type="Proteomes" id="UP000701801">
    <property type="component" value="Unassembled WGS sequence"/>
</dbReference>
<reference evidence="1" key="1">
    <citation type="submission" date="2021-07" db="EMBL/GenBank/DDBJ databases">
        <authorList>
            <person name="Durling M."/>
        </authorList>
    </citation>
    <scope>NUCLEOTIDE SEQUENCE</scope>
</reference>
<sequence length="171" mass="18655">MVTLFSLGTIGAKEFGLLCLWAVSPLAGQASLRIINLINITETTILAPWITFNFTSNFQTIEEDFELAINYTYALYNARAGSSGLKHPCADENAQLLLPSLPSNGSLELPECNSIRPYSNNLTSLVGQRIVGLLVNLSSTPGVVSQETPLSPLMWEDELLTSVEFEVGQYI</sequence>
<accession>A0A9N9Q4G7</accession>
<organism evidence="1 2">
    <name type="scientific">Hymenoscyphus albidus</name>
    <dbReference type="NCBI Taxonomy" id="595503"/>
    <lineage>
        <taxon>Eukaryota</taxon>
        <taxon>Fungi</taxon>
        <taxon>Dikarya</taxon>
        <taxon>Ascomycota</taxon>
        <taxon>Pezizomycotina</taxon>
        <taxon>Leotiomycetes</taxon>
        <taxon>Helotiales</taxon>
        <taxon>Helotiaceae</taxon>
        <taxon>Hymenoscyphus</taxon>
    </lineage>
</organism>
<dbReference type="AlphaFoldDB" id="A0A9N9Q4G7"/>
<keyword evidence="2" id="KW-1185">Reference proteome</keyword>
<gene>
    <name evidence="1" type="ORF">HYALB_00004128</name>
</gene>